<dbReference type="Proteomes" id="UP000241426">
    <property type="component" value="Unassembled WGS sequence"/>
</dbReference>
<sequence>MKKIIVAAAIVVVVTGCAGTPSNSYTVDNAAGVSSWELCRNIGYHEFFNRTQKAQQLTHYVLQRGDVDPQACQAAAEEGKKFAEEEYRKTGGY</sequence>
<comment type="caution">
    <text evidence="1">The sequence shown here is derived from an EMBL/GenBank/DDBJ whole genome shotgun (WGS) entry which is preliminary data.</text>
</comment>
<name>A0A0B7JDW7_9GAMM</name>
<accession>A0A0B7JDW7</accession>
<dbReference type="AlphaFoldDB" id="A0A0B7JDW7"/>
<dbReference type="GeneID" id="29944074"/>
<accession>A0A2T3KA14</accession>
<protein>
    <submittedName>
        <fullName evidence="1">Uncharacterized protein</fullName>
    </submittedName>
</protein>
<dbReference type="EMBL" id="PYNF01000060">
    <property type="protein sequence ID" value="PSU87914.1"/>
    <property type="molecule type" value="Genomic_DNA"/>
</dbReference>
<evidence type="ECO:0000313" key="1">
    <source>
        <dbReference type="EMBL" id="PSU87914.1"/>
    </source>
</evidence>
<reference evidence="1 2" key="1">
    <citation type="submission" date="2018-01" db="EMBL/GenBank/DDBJ databases">
        <title>Whole genome sequencing of Histamine producing bacteria.</title>
        <authorList>
            <person name="Butler K."/>
        </authorList>
    </citation>
    <scope>NUCLEOTIDE SEQUENCE [LARGE SCALE GENOMIC DNA]</scope>
    <source>
        <strain evidence="1 2">FS-7.2</strain>
    </source>
</reference>
<proteinExistence type="predicted"/>
<dbReference type="eggNOG" id="ENOG5031XN9">
    <property type="taxonomic scope" value="Bacteria"/>
</dbReference>
<organism evidence="1 2">
    <name type="scientific">Photobacterium kishitanii</name>
    <dbReference type="NCBI Taxonomy" id="318456"/>
    <lineage>
        <taxon>Bacteria</taxon>
        <taxon>Pseudomonadati</taxon>
        <taxon>Pseudomonadota</taxon>
        <taxon>Gammaproteobacteria</taxon>
        <taxon>Vibrionales</taxon>
        <taxon>Vibrionaceae</taxon>
        <taxon>Photobacterium</taxon>
    </lineage>
</organism>
<gene>
    <name evidence="1" type="ORF">C9J27_25875</name>
</gene>
<dbReference type="InterPro" id="IPR012640">
    <property type="entry name" value="Membr_lipoprot_lipid_attach_CS"/>
</dbReference>
<dbReference type="RefSeq" id="WP_036795156.1">
    <property type="nucleotide sequence ID" value="NZ_JAUZMX010000001.1"/>
</dbReference>
<evidence type="ECO:0000313" key="2">
    <source>
        <dbReference type="Proteomes" id="UP000241426"/>
    </source>
</evidence>
<dbReference type="PROSITE" id="PS51257">
    <property type="entry name" value="PROKAR_LIPOPROTEIN"/>
    <property type="match status" value="1"/>
</dbReference>
<dbReference type="Pfam" id="PF08139">
    <property type="entry name" value="LPAM_1"/>
    <property type="match status" value="1"/>
</dbReference>